<dbReference type="GO" id="GO:0016879">
    <property type="term" value="F:ligase activity, forming carbon-nitrogen bonds"/>
    <property type="evidence" value="ECO:0007669"/>
    <property type="project" value="TreeGrafter"/>
</dbReference>
<accession>A0AAX3M4G2</accession>
<proteinExistence type="predicted"/>
<protein>
    <submittedName>
        <fullName evidence="1">YheC/YheD family protein</fullName>
    </submittedName>
</protein>
<keyword evidence="2" id="KW-1185">Reference proteome</keyword>
<organism evidence="1 2">
    <name type="scientific">Paenibacillus kyungheensis</name>
    <dbReference type="NCBI Taxonomy" id="1452732"/>
    <lineage>
        <taxon>Bacteria</taxon>
        <taxon>Bacillati</taxon>
        <taxon>Bacillota</taxon>
        <taxon>Bacilli</taxon>
        <taxon>Bacillales</taxon>
        <taxon>Paenibacillaceae</taxon>
        <taxon>Paenibacillus</taxon>
    </lineage>
</organism>
<gene>
    <name evidence="1" type="ORF">PQ456_06220</name>
</gene>
<dbReference type="SUPFAM" id="SSF56059">
    <property type="entry name" value="Glutathione synthetase ATP-binding domain-like"/>
    <property type="match status" value="2"/>
</dbReference>
<dbReference type="AlphaFoldDB" id="A0AAX3M4G2"/>
<dbReference type="EMBL" id="CP117416">
    <property type="protein sequence ID" value="WCT57107.1"/>
    <property type="molecule type" value="Genomic_DNA"/>
</dbReference>
<dbReference type="KEGG" id="pka:PQ456_06220"/>
<dbReference type="PANTHER" id="PTHR21621">
    <property type="entry name" value="RIBOSOMAL PROTEIN S6 MODIFICATION PROTEIN"/>
    <property type="match status" value="1"/>
</dbReference>
<dbReference type="Pfam" id="PF14398">
    <property type="entry name" value="ATPgrasp_YheCD"/>
    <property type="match status" value="2"/>
</dbReference>
<evidence type="ECO:0000313" key="2">
    <source>
        <dbReference type="Proteomes" id="UP001220509"/>
    </source>
</evidence>
<dbReference type="GO" id="GO:0005737">
    <property type="term" value="C:cytoplasm"/>
    <property type="evidence" value="ECO:0007669"/>
    <property type="project" value="TreeGrafter"/>
</dbReference>
<evidence type="ECO:0000313" key="1">
    <source>
        <dbReference type="EMBL" id="WCT57107.1"/>
    </source>
</evidence>
<dbReference type="RefSeq" id="WP_273615353.1">
    <property type="nucleotide sequence ID" value="NZ_CP117416.1"/>
</dbReference>
<sequence length="698" mass="80374">MSIGIYHATHPLQLLPSARIEAMVDAAVELQVQILFFDEKGLDLKNKQVTASVPDPDQPGQWIIQTLPLPDIVINEMGKLPKERSSVEQKLNRMVTFTSHPIHGKLRIQQYLSQSESLAQLVIPTQPCRNIHSLQDYLSHYRHVIVKPDRGRQGQGIVSIRMTGQEEFLWQTATTEQIMTSAGLEKSLMALIEHQDYLVQPYIHCQTTDHRPFDFRIHMQRNHQGTFQITKIYPRIGEAHTVVSNYSQGGTTALWTSWLQAQFPQTADYWIDTLPEIGLQLAEYIDAMYDYPLDELGIDVAIDHEEKLWFYEANTAPQTRDHEYERAMHTIGYAHYLDQRYHILEQLPSLPDDQIMIGLLAEHHGNDSDENFIEACAAVAAVNGARLVRIYADDIFFWQQRLLGYVWEQGGFVPYACRYPDVVFDRLKKRGIAAYSRMYDALASIPATHELKSGSMSKVHIYRLLADASEIVSASVIPFHDMQQSDQVVEFMEQYENTVLKPDTGSHGQNIFNIQQRESDYEVYDQSYLHYLDANQLDHFVRMSLGKGYIFQQFVDSSTTEGHPFHLRTHVMKVGEGQWKVAFVQPFVAVSTYRKVTNHAQTLRLSTKWDWFLNMEYGEAPGQQMDRRVRQLAIETATHLEKRLGRNFPEVAIDLGVDKQRNIWIFEANFNRIGNSFHAFEAAKYAVPYAISLYKPLS</sequence>
<dbReference type="PANTHER" id="PTHR21621:SF0">
    <property type="entry name" value="BETA-CITRYLGLUTAMATE SYNTHASE B-RELATED"/>
    <property type="match status" value="1"/>
</dbReference>
<dbReference type="InterPro" id="IPR026838">
    <property type="entry name" value="YheC/D"/>
</dbReference>
<dbReference type="Proteomes" id="UP001220509">
    <property type="component" value="Chromosome"/>
</dbReference>
<name>A0AAX3M4G2_9BACL</name>
<dbReference type="Gene3D" id="3.30.470.20">
    <property type="entry name" value="ATP-grasp fold, B domain"/>
    <property type="match status" value="1"/>
</dbReference>
<reference evidence="1 2" key="1">
    <citation type="submission" date="2023-02" db="EMBL/GenBank/DDBJ databases">
        <title>Genome sequence of Paenibacillus kyungheensis KACC 18744.</title>
        <authorList>
            <person name="Kim S."/>
            <person name="Heo J."/>
            <person name="Kwon S.-W."/>
        </authorList>
    </citation>
    <scope>NUCLEOTIDE SEQUENCE [LARGE SCALE GENOMIC DNA]</scope>
    <source>
        <strain evidence="1 2">KACC 18744</strain>
    </source>
</reference>